<dbReference type="EMBL" id="BAAAQD010000040">
    <property type="protein sequence ID" value="GAA1568457.1"/>
    <property type="molecule type" value="Genomic_DNA"/>
</dbReference>
<accession>A0ABN2D162</accession>
<organism evidence="4 5">
    <name type="scientific">Dactylosporangium maewongense</name>
    <dbReference type="NCBI Taxonomy" id="634393"/>
    <lineage>
        <taxon>Bacteria</taxon>
        <taxon>Bacillati</taxon>
        <taxon>Actinomycetota</taxon>
        <taxon>Actinomycetes</taxon>
        <taxon>Micromonosporales</taxon>
        <taxon>Micromonosporaceae</taxon>
        <taxon>Dactylosporangium</taxon>
    </lineage>
</organism>
<dbReference type="SUPFAM" id="SSF55486">
    <property type="entry name" value="Metalloproteases ('zincins'), catalytic domain"/>
    <property type="match status" value="1"/>
</dbReference>
<evidence type="ECO:0000256" key="1">
    <source>
        <dbReference type="SAM" id="MobiDB-lite"/>
    </source>
</evidence>
<feature type="transmembrane region" description="Helical" evidence="2">
    <location>
        <begin position="306"/>
        <end position="330"/>
    </location>
</feature>
<feature type="region of interest" description="Disordered" evidence="1">
    <location>
        <begin position="728"/>
        <end position="757"/>
    </location>
</feature>
<dbReference type="PROSITE" id="PS50042">
    <property type="entry name" value="CNMP_BINDING_3"/>
    <property type="match status" value="1"/>
</dbReference>
<feature type="domain" description="Cyclic nucleotide-binding" evidence="3">
    <location>
        <begin position="496"/>
        <end position="575"/>
    </location>
</feature>
<feature type="compositionally biased region" description="Pro residues" evidence="1">
    <location>
        <begin position="1021"/>
        <end position="1034"/>
    </location>
</feature>
<gene>
    <name evidence="4" type="ORF">GCM10009827_107670</name>
</gene>
<feature type="transmembrane region" description="Helical" evidence="2">
    <location>
        <begin position="444"/>
        <end position="465"/>
    </location>
</feature>
<dbReference type="SUPFAM" id="SSF51206">
    <property type="entry name" value="cAMP-binding domain-like"/>
    <property type="match status" value="1"/>
</dbReference>
<feature type="transmembrane region" description="Helical" evidence="2">
    <location>
        <begin position="401"/>
        <end position="424"/>
    </location>
</feature>
<feature type="transmembrane region" description="Helical" evidence="2">
    <location>
        <begin position="342"/>
        <end position="364"/>
    </location>
</feature>
<dbReference type="InterPro" id="IPR014710">
    <property type="entry name" value="RmlC-like_jellyroll"/>
</dbReference>
<protein>
    <recommendedName>
        <fullName evidence="3">Cyclic nucleotide-binding domain-containing protein</fullName>
    </recommendedName>
</protein>
<evidence type="ECO:0000256" key="2">
    <source>
        <dbReference type="SAM" id="Phobius"/>
    </source>
</evidence>
<evidence type="ECO:0000259" key="3">
    <source>
        <dbReference type="PROSITE" id="PS50042"/>
    </source>
</evidence>
<sequence>MVAFAAYAPCRETVALSGAIVAVIETRISVWEALAGRAPGVPLGPADQGLWQAVTDRLNPARARPVLRKAVEAVTLTSARGVDYVMVRSPDRGEACYLRLTPDEWSLAQLMDGTRTVARLVADFARIAGRLAPDQVTRVVADLAGNRMLDELPVDAFHRLHRVHRRPWPIRLGKAIVATAQGRRVVIARVDPIVTFLYKAGGRLFFTRVVAVLAGLVALAGLGVFVFNWFRADQSVFLTDDSYFTGALVLLGLNVVALACHELGHALGAKHAGRKVPVAGFLVYFGIPSVFVDTTDVWMAGRRARLVTTIAGPATGLVLAGACQLVGLFYPELEPWTFKLAFAWYLNALFNLNPFMALDGYYLLMDWLEVPNLRARGLAWVIARLRRRPPRFGELDREGRLVALYGMLAVVWLAIAVNLMYRIYTDRVAGVVTGLWNAGWAARALLAVIVAGLLAPLVYLLFSWLRRRARRVRDRMGERKLSRDEPRRLAALRASKLADLPPAALAKLAEQARWVHPRTGEQLVFAGAAQQSVYVVVDGALEARRPGDPTGTVRERVGRGGVVGLANAITGAPAALGWLTAGTTLLAIPPSTVAAAVGPLSGPPPVEWAELEALLAEAPALADLGAEDRLGLMSRAHPAQLMPGQPVHLETGTDAIVVASGSLLRPDGVQVGRGAMIGPYGEGPPGQVATARSAARVWVLPAVAGLPLLIGASTAGSVAGSVAGSAAGGRAPLSGAHPPSAYPPLAAPPGVHGPSDDSVDKRFERKLWWLLVLLLIFALFLTGSNLFSAPVWAEMPTDRALITATRGQTTVTIHGEEHTLRRDGKMYVELGDAVSVADRSTATMTFRGGSVTVLCAGARVDVGELVSSVDRRPIQPTGAYTLRSGRTLVDTTSTTTAFEPLKLTVTGAGDPVANDGRARFALTAGSASPEVGSGVVTQGGSAVAVDPSADLTCGDGIALPKPGGTPTVSPGPSPSDTPSESPSPSASPSASESASATPTPGTTPTKTKAPTPTRGTTTTAGPPPTTSPPPPPDTTAPTVRLTFATQQNYVYPPGCRYGGPSTVPLTVTAVDKVDATSTLKVTISARVGSGSAKYSSGNQFAATFGGVTLTADAKIVVTARAVDPAGNAGSATITVTYYSQCIVG</sequence>
<feature type="transmembrane region" description="Helical" evidence="2">
    <location>
        <begin position="767"/>
        <end position="787"/>
    </location>
</feature>
<feature type="transmembrane region" description="Helical" evidence="2">
    <location>
        <begin position="205"/>
        <end position="230"/>
    </location>
</feature>
<dbReference type="InterPro" id="IPR018490">
    <property type="entry name" value="cNMP-bd_dom_sf"/>
</dbReference>
<evidence type="ECO:0000313" key="5">
    <source>
        <dbReference type="Proteomes" id="UP001501470"/>
    </source>
</evidence>
<keyword evidence="2" id="KW-0472">Membrane</keyword>
<dbReference type="InterPro" id="IPR000595">
    <property type="entry name" value="cNMP-bd_dom"/>
</dbReference>
<reference evidence="4 5" key="1">
    <citation type="journal article" date="2019" name="Int. J. Syst. Evol. Microbiol.">
        <title>The Global Catalogue of Microorganisms (GCM) 10K type strain sequencing project: providing services to taxonomists for standard genome sequencing and annotation.</title>
        <authorList>
            <consortium name="The Broad Institute Genomics Platform"/>
            <consortium name="The Broad Institute Genome Sequencing Center for Infectious Disease"/>
            <person name="Wu L."/>
            <person name="Ma J."/>
        </authorList>
    </citation>
    <scope>NUCLEOTIDE SEQUENCE [LARGE SCALE GENOMIC DNA]</scope>
    <source>
        <strain evidence="4 5">JCM 15933</strain>
    </source>
</reference>
<dbReference type="CDD" id="cd00038">
    <property type="entry name" value="CAP_ED"/>
    <property type="match status" value="1"/>
</dbReference>
<comment type="caution">
    <text evidence="4">The sequence shown here is derived from an EMBL/GenBank/DDBJ whole genome shotgun (WGS) entry which is preliminary data.</text>
</comment>
<keyword evidence="2" id="KW-1133">Transmembrane helix</keyword>
<dbReference type="Gene3D" id="2.60.120.10">
    <property type="entry name" value="Jelly Rolls"/>
    <property type="match status" value="1"/>
</dbReference>
<dbReference type="Proteomes" id="UP001501470">
    <property type="component" value="Unassembled WGS sequence"/>
</dbReference>
<keyword evidence="5" id="KW-1185">Reference proteome</keyword>
<feature type="transmembrane region" description="Helical" evidence="2">
    <location>
        <begin position="242"/>
        <end position="260"/>
    </location>
</feature>
<keyword evidence="2" id="KW-0812">Transmembrane</keyword>
<feature type="compositionally biased region" description="Low complexity" evidence="1">
    <location>
        <begin position="976"/>
        <end position="1020"/>
    </location>
</feature>
<name>A0ABN2D162_9ACTN</name>
<proteinExistence type="predicted"/>
<evidence type="ECO:0000313" key="4">
    <source>
        <dbReference type="EMBL" id="GAA1568457.1"/>
    </source>
</evidence>
<feature type="region of interest" description="Disordered" evidence="1">
    <location>
        <begin position="953"/>
        <end position="1038"/>
    </location>
</feature>